<dbReference type="RefSeq" id="XP_009553405.1">
    <property type="nucleotide sequence ID" value="XM_009555110.1"/>
</dbReference>
<keyword evidence="2" id="KW-1185">Reference proteome</keyword>
<dbReference type="EMBL" id="KI925467">
    <property type="protein sequence ID" value="ETW74946.1"/>
    <property type="molecule type" value="Genomic_DNA"/>
</dbReference>
<dbReference type="GeneID" id="20667941"/>
<evidence type="ECO:0000313" key="1">
    <source>
        <dbReference type="EMBL" id="ETW74946.1"/>
    </source>
</evidence>
<protein>
    <submittedName>
        <fullName evidence="1">Uncharacterized protein</fullName>
    </submittedName>
</protein>
<name>W4JPZ4_HETIT</name>
<evidence type="ECO:0000313" key="2">
    <source>
        <dbReference type="Proteomes" id="UP000030671"/>
    </source>
</evidence>
<dbReference type="AlphaFoldDB" id="W4JPZ4"/>
<accession>W4JPZ4</accession>
<dbReference type="Proteomes" id="UP000030671">
    <property type="component" value="Unassembled WGS sequence"/>
</dbReference>
<dbReference type="KEGG" id="hir:HETIRDRAFT_164849"/>
<organism evidence="1 2">
    <name type="scientific">Heterobasidion irregulare (strain TC 32-1)</name>
    <dbReference type="NCBI Taxonomy" id="747525"/>
    <lineage>
        <taxon>Eukaryota</taxon>
        <taxon>Fungi</taxon>
        <taxon>Dikarya</taxon>
        <taxon>Basidiomycota</taxon>
        <taxon>Agaricomycotina</taxon>
        <taxon>Agaricomycetes</taxon>
        <taxon>Russulales</taxon>
        <taxon>Bondarzewiaceae</taxon>
        <taxon>Heterobasidion</taxon>
        <taxon>Heterobasidion annosum species complex</taxon>
    </lineage>
</organism>
<gene>
    <name evidence="1" type="ORF">HETIRDRAFT_164849</name>
</gene>
<dbReference type="HOGENOM" id="CLU_3125243_0_0_1"/>
<reference evidence="1 2" key="1">
    <citation type="journal article" date="2012" name="New Phytol.">
        <title>Insight into trade-off between wood decay and parasitism from the genome of a fungal forest pathogen.</title>
        <authorList>
            <person name="Olson A."/>
            <person name="Aerts A."/>
            <person name="Asiegbu F."/>
            <person name="Belbahri L."/>
            <person name="Bouzid O."/>
            <person name="Broberg A."/>
            <person name="Canback B."/>
            <person name="Coutinho P.M."/>
            <person name="Cullen D."/>
            <person name="Dalman K."/>
            <person name="Deflorio G."/>
            <person name="van Diepen L.T."/>
            <person name="Dunand C."/>
            <person name="Duplessis S."/>
            <person name="Durling M."/>
            <person name="Gonthier P."/>
            <person name="Grimwood J."/>
            <person name="Fossdal C.G."/>
            <person name="Hansson D."/>
            <person name="Henrissat B."/>
            <person name="Hietala A."/>
            <person name="Himmelstrand K."/>
            <person name="Hoffmeister D."/>
            <person name="Hogberg N."/>
            <person name="James T.Y."/>
            <person name="Karlsson M."/>
            <person name="Kohler A."/>
            <person name="Kues U."/>
            <person name="Lee Y.H."/>
            <person name="Lin Y.C."/>
            <person name="Lind M."/>
            <person name="Lindquist E."/>
            <person name="Lombard V."/>
            <person name="Lucas S."/>
            <person name="Lunden K."/>
            <person name="Morin E."/>
            <person name="Murat C."/>
            <person name="Park J."/>
            <person name="Raffaello T."/>
            <person name="Rouze P."/>
            <person name="Salamov A."/>
            <person name="Schmutz J."/>
            <person name="Solheim H."/>
            <person name="Stahlberg J."/>
            <person name="Velez H."/>
            <person name="de Vries R.P."/>
            <person name="Wiebenga A."/>
            <person name="Woodward S."/>
            <person name="Yakovlev I."/>
            <person name="Garbelotto M."/>
            <person name="Martin F."/>
            <person name="Grigoriev I.V."/>
            <person name="Stenlid J."/>
        </authorList>
    </citation>
    <scope>NUCLEOTIDE SEQUENCE [LARGE SCALE GENOMIC DNA]</scope>
    <source>
        <strain evidence="1 2">TC 32-1</strain>
    </source>
</reference>
<proteinExistence type="predicted"/>
<sequence>MLSKTRYPMRKYIHRAARCLHTVALGCCHSYSSVGRCFVVWIRALIHTVP</sequence>
<dbReference type="InParanoid" id="W4JPZ4"/>